<evidence type="ECO:0008006" key="3">
    <source>
        <dbReference type="Google" id="ProtNLM"/>
    </source>
</evidence>
<dbReference type="EMBL" id="ML975382">
    <property type="protein sequence ID" value="KAF1830845.1"/>
    <property type="molecule type" value="Genomic_DNA"/>
</dbReference>
<feature type="non-terminal residue" evidence="1">
    <location>
        <position position="1"/>
    </location>
</feature>
<dbReference type="InterPro" id="IPR053137">
    <property type="entry name" value="NLR-like"/>
</dbReference>
<evidence type="ECO:0000313" key="2">
    <source>
        <dbReference type="Proteomes" id="UP000800040"/>
    </source>
</evidence>
<dbReference type="AlphaFoldDB" id="A0A6A5JZY5"/>
<dbReference type="SUPFAM" id="SSF48452">
    <property type="entry name" value="TPR-like"/>
    <property type="match status" value="1"/>
</dbReference>
<dbReference type="OrthoDB" id="5986190at2759"/>
<sequence>STYRNQGWWKEAEELEVQVMETRKRVLGEEHPSTLISMNNLAFTFMALGKVKEAFILMQDCYRLLDQVLGSLHPHTVLSKATLAAWQLEARESSE</sequence>
<accession>A0A6A5JZY5</accession>
<dbReference type="PANTHER" id="PTHR46082:SF11">
    <property type="entry name" value="AAA+ ATPASE DOMAIN-CONTAINING PROTEIN-RELATED"/>
    <property type="match status" value="1"/>
</dbReference>
<dbReference type="Proteomes" id="UP000800040">
    <property type="component" value="Unassembled WGS sequence"/>
</dbReference>
<proteinExistence type="predicted"/>
<reference evidence="1" key="1">
    <citation type="submission" date="2020-01" db="EMBL/GenBank/DDBJ databases">
        <authorList>
            <consortium name="DOE Joint Genome Institute"/>
            <person name="Haridas S."/>
            <person name="Albert R."/>
            <person name="Binder M."/>
            <person name="Bloem J."/>
            <person name="Labutti K."/>
            <person name="Salamov A."/>
            <person name="Andreopoulos B."/>
            <person name="Baker S.E."/>
            <person name="Barry K."/>
            <person name="Bills G."/>
            <person name="Bluhm B.H."/>
            <person name="Cannon C."/>
            <person name="Castanera R."/>
            <person name="Culley D.E."/>
            <person name="Daum C."/>
            <person name="Ezra D."/>
            <person name="Gonzalez J.B."/>
            <person name="Henrissat B."/>
            <person name="Kuo A."/>
            <person name="Liang C."/>
            <person name="Lipzen A."/>
            <person name="Lutzoni F."/>
            <person name="Magnuson J."/>
            <person name="Mondo S."/>
            <person name="Nolan M."/>
            <person name="Ohm R."/>
            <person name="Pangilinan J."/>
            <person name="Park H.-J."/>
            <person name="Ramirez L."/>
            <person name="Alfaro M."/>
            <person name="Sun H."/>
            <person name="Tritt A."/>
            <person name="Yoshinaga Y."/>
            <person name="Zwiers L.-H."/>
            <person name="Turgeon B.G."/>
            <person name="Goodwin S.B."/>
            <person name="Spatafora J.W."/>
            <person name="Crous P.W."/>
            <person name="Grigoriev I.V."/>
        </authorList>
    </citation>
    <scope>NUCLEOTIDE SEQUENCE</scope>
    <source>
        <strain evidence="1">P77</strain>
    </source>
</reference>
<dbReference type="InterPro" id="IPR011990">
    <property type="entry name" value="TPR-like_helical_dom_sf"/>
</dbReference>
<gene>
    <name evidence="1" type="ORF">BDW02DRAFT_506598</name>
</gene>
<dbReference type="PANTHER" id="PTHR46082">
    <property type="entry name" value="ATP/GTP-BINDING PROTEIN-RELATED"/>
    <property type="match status" value="1"/>
</dbReference>
<protein>
    <recommendedName>
        <fullName evidence="3">Kinesin light chain</fullName>
    </recommendedName>
</protein>
<dbReference type="Pfam" id="PF13424">
    <property type="entry name" value="TPR_12"/>
    <property type="match status" value="1"/>
</dbReference>
<organism evidence="1 2">
    <name type="scientific">Decorospora gaudefroyi</name>
    <dbReference type="NCBI Taxonomy" id="184978"/>
    <lineage>
        <taxon>Eukaryota</taxon>
        <taxon>Fungi</taxon>
        <taxon>Dikarya</taxon>
        <taxon>Ascomycota</taxon>
        <taxon>Pezizomycotina</taxon>
        <taxon>Dothideomycetes</taxon>
        <taxon>Pleosporomycetidae</taxon>
        <taxon>Pleosporales</taxon>
        <taxon>Pleosporineae</taxon>
        <taxon>Pleosporaceae</taxon>
        <taxon>Decorospora</taxon>
    </lineage>
</organism>
<evidence type="ECO:0000313" key="1">
    <source>
        <dbReference type="EMBL" id="KAF1830845.1"/>
    </source>
</evidence>
<keyword evidence="2" id="KW-1185">Reference proteome</keyword>
<dbReference type="Gene3D" id="1.25.40.10">
    <property type="entry name" value="Tetratricopeptide repeat domain"/>
    <property type="match status" value="1"/>
</dbReference>
<name>A0A6A5JZY5_9PLEO</name>